<evidence type="ECO:0000313" key="2">
    <source>
        <dbReference type="EMBL" id="CAE1296245.1"/>
    </source>
</evidence>
<feature type="transmembrane region" description="Helical" evidence="1">
    <location>
        <begin position="163"/>
        <end position="186"/>
    </location>
</feature>
<comment type="caution">
    <text evidence="2">The sequence shown here is derived from an EMBL/GenBank/DDBJ whole genome shotgun (WGS) entry which is preliminary data.</text>
</comment>
<keyword evidence="1" id="KW-1133">Transmembrane helix</keyword>
<protein>
    <submittedName>
        <fullName evidence="2">Uncharacterized protein</fullName>
    </submittedName>
</protein>
<name>A0A812D8I2_ACAPH</name>
<dbReference type="AlphaFoldDB" id="A0A812D8I2"/>
<keyword evidence="3" id="KW-1185">Reference proteome</keyword>
<feature type="transmembrane region" description="Helical" evidence="1">
    <location>
        <begin position="193"/>
        <end position="211"/>
    </location>
</feature>
<gene>
    <name evidence="2" type="ORF">SPHA_51340</name>
</gene>
<evidence type="ECO:0000313" key="3">
    <source>
        <dbReference type="Proteomes" id="UP000597762"/>
    </source>
</evidence>
<accession>A0A812D8I2</accession>
<keyword evidence="1" id="KW-0472">Membrane</keyword>
<dbReference type="EMBL" id="CAHIKZ030003108">
    <property type="protein sequence ID" value="CAE1296245.1"/>
    <property type="molecule type" value="Genomic_DNA"/>
</dbReference>
<organism evidence="2 3">
    <name type="scientific">Acanthosepion pharaonis</name>
    <name type="common">Pharaoh cuttlefish</name>
    <name type="synonym">Sepia pharaonis</name>
    <dbReference type="NCBI Taxonomy" id="158019"/>
    <lineage>
        <taxon>Eukaryota</taxon>
        <taxon>Metazoa</taxon>
        <taxon>Spiralia</taxon>
        <taxon>Lophotrochozoa</taxon>
        <taxon>Mollusca</taxon>
        <taxon>Cephalopoda</taxon>
        <taxon>Coleoidea</taxon>
        <taxon>Decapodiformes</taxon>
        <taxon>Sepiida</taxon>
        <taxon>Sepiina</taxon>
        <taxon>Sepiidae</taxon>
        <taxon>Acanthosepion</taxon>
    </lineage>
</organism>
<keyword evidence="1" id="KW-0812">Transmembrane</keyword>
<feature type="transmembrane region" description="Helical" evidence="1">
    <location>
        <begin position="139"/>
        <end position="157"/>
    </location>
</feature>
<proteinExistence type="predicted"/>
<reference evidence="2" key="1">
    <citation type="submission" date="2021-01" db="EMBL/GenBank/DDBJ databases">
        <authorList>
            <person name="Li R."/>
            <person name="Bekaert M."/>
        </authorList>
    </citation>
    <scope>NUCLEOTIDE SEQUENCE</scope>
    <source>
        <strain evidence="2">Farmed</strain>
    </source>
</reference>
<dbReference type="Proteomes" id="UP000597762">
    <property type="component" value="Unassembled WGS sequence"/>
</dbReference>
<feature type="transmembrane region" description="Helical" evidence="1">
    <location>
        <begin position="48"/>
        <end position="75"/>
    </location>
</feature>
<sequence length="379" mass="43446">MFLLVFRHTRICRLSLSLFLCTHAKSYHRNKNNEFPSLSLSLHIQDLSIYLSIYLSLFKYLSISFVCLSVCLSIHNLSIYLSYLRTLLLFLPSPSPETHPHQSTSFLTTLLLSRSSRWSDVSKLHMHAINSQTDCKYQLSFFLSIYLSFYIFSLFPISGYSGFFFLTLYFFAFTFLINVSSISLHFLSPSSSLFIFLLFCTSSILSLTSFSHDTLTYFICLHSPPDSPRNFSSISLPHVIFQPFPLSLTPPLSLPCNFPTLSSLSLCHLIFRHFPLSISLYTLIFRPLSSLSLHNLIFPTFFVYLSLSTPSNFPNLFFYLYTIEFSNPFPFLSLSTPSNSPTLSSISLSLHHLIFRHFPLSLYTPSNFPTLSSLSLYTI</sequence>
<evidence type="ECO:0000256" key="1">
    <source>
        <dbReference type="SAM" id="Phobius"/>
    </source>
</evidence>